<dbReference type="InterPro" id="IPR050465">
    <property type="entry name" value="UPF0194_transport"/>
</dbReference>
<evidence type="ECO:0000256" key="5">
    <source>
        <dbReference type="SAM" id="Phobius"/>
    </source>
</evidence>
<dbReference type="Pfam" id="PF25967">
    <property type="entry name" value="RND-MFP_C"/>
    <property type="match status" value="1"/>
</dbReference>
<evidence type="ECO:0000256" key="1">
    <source>
        <dbReference type="ARBA" id="ARBA00004196"/>
    </source>
</evidence>
<evidence type="ECO:0000256" key="2">
    <source>
        <dbReference type="ARBA" id="ARBA00023054"/>
    </source>
</evidence>
<feature type="region of interest" description="Disordered" evidence="4">
    <location>
        <begin position="520"/>
        <end position="649"/>
    </location>
</feature>
<feature type="domain" description="Multidrug resistance protein MdtA-like C-terminal permuted SH3" evidence="6">
    <location>
        <begin position="449"/>
        <end position="502"/>
    </location>
</feature>
<keyword evidence="5" id="KW-1133">Transmembrane helix</keyword>
<feature type="transmembrane region" description="Helical" evidence="5">
    <location>
        <begin position="64"/>
        <end position="84"/>
    </location>
</feature>
<feature type="compositionally biased region" description="Basic and acidic residues" evidence="4">
    <location>
        <begin position="591"/>
        <end position="605"/>
    </location>
</feature>
<gene>
    <name evidence="7" type="ORF">DTL42_14335</name>
</gene>
<dbReference type="GO" id="GO:0030313">
    <property type="term" value="C:cell envelope"/>
    <property type="evidence" value="ECO:0007669"/>
    <property type="project" value="UniProtKB-SubCell"/>
</dbReference>
<keyword evidence="5" id="KW-0472">Membrane</keyword>
<proteinExistence type="predicted"/>
<keyword evidence="5" id="KW-0812">Transmembrane</keyword>
<feature type="compositionally biased region" description="Gly residues" evidence="4">
    <location>
        <begin position="552"/>
        <end position="582"/>
    </location>
</feature>
<dbReference type="Gene3D" id="2.40.420.20">
    <property type="match status" value="1"/>
</dbReference>
<organism evidence="7 8">
    <name type="scientific">Bremerella cremea</name>
    <dbReference type="NCBI Taxonomy" id="1031537"/>
    <lineage>
        <taxon>Bacteria</taxon>
        <taxon>Pseudomonadati</taxon>
        <taxon>Planctomycetota</taxon>
        <taxon>Planctomycetia</taxon>
        <taxon>Pirellulales</taxon>
        <taxon>Pirellulaceae</taxon>
        <taxon>Bremerella</taxon>
    </lineage>
</organism>
<dbReference type="AlphaFoldDB" id="A0A368KPV2"/>
<dbReference type="InterPro" id="IPR058627">
    <property type="entry name" value="MdtA-like_C"/>
</dbReference>
<evidence type="ECO:0000259" key="6">
    <source>
        <dbReference type="Pfam" id="PF25967"/>
    </source>
</evidence>
<evidence type="ECO:0000256" key="4">
    <source>
        <dbReference type="SAM" id="MobiDB-lite"/>
    </source>
</evidence>
<sequence>MGDAFLRGDPSPSLHPCAWKSMVRSMHPSRIEKLSMASAKFGNPISSTASPAAHRARRMSRRGYFAKVAVAGLALAGAAGYFFISTGKPTVVLNEEMFHLVEVGDFVHDVVEQGEVESARNVDVISQVRGTRESKTFEILWVIEEGKVVQEGDLLVRLDSSALEEEAKLQKLDLSGSLAGLAKAQNTLDAAQIAMTEYVDGLFVQEKQEIEAEITYAQETWKRAQEYFHYSSRLAAKGYVTSLQLEGDEFAVEKAQTELANAKLKLKVLVENTKEKKIKELQSAIGVAQADLESARERNSIEQKRLEFIEEQIENCTLRAPASGQVVYANERGNREASEFIVEPGATVRERQTIIRLPDYSAMQVNVMINESRVSLVDVGMPATITLDAFDKMTLKGKVIKVNEYPEPISRFGPQVKRYASIIEIAEPPKLIKPGLTANVAIHVESLENVVQVPVQCVMPHGDHYYCIVRNGEELEPRQVEVGSNNSRFVVINSGLQANELVSLSPRRMLDMVVMPEIAPGEKPARDLQGGDSTEGPRGPGGPRGEGREGRPGGPGGRGPGPGAPSEGGPGGRPSPGAGPGSPGEQDTATGEERLVDRAARERGPAGDGFAGEPSRFSQKPDSAGPAGSQDDTVRVAEDQPTKPVGGAQ</sequence>
<dbReference type="PANTHER" id="PTHR32347:SF23">
    <property type="entry name" value="BLL5650 PROTEIN"/>
    <property type="match status" value="1"/>
</dbReference>
<comment type="subcellular location">
    <subcellularLocation>
        <location evidence="1">Cell envelope</location>
    </subcellularLocation>
</comment>
<evidence type="ECO:0000313" key="7">
    <source>
        <dbReference type="EMBL" id="RCS47693.1"/>
    </source>
</evidence>
<dbReference type="EMBL" id="QPEX01000028">
    <property type="protein sequence ID" value="RCS47693.1"/>
    <property type="molecule type" value="Genomic_DNA"/>
</dbReference>
<comment type="caution">
    <text evidence="7">The sequence shown here is derived from an EMBL/GenBank/DDBJ whole genome shotgun (WGS) entry which is preliminary data.</text>
</comment>
<evidence type="ECO:0000313" key="8">
    <source>
        <dbReference type="Proteomes" id="UP000253562"/>
    </source>
</evidence>
<dbReference type="Gene3D" id="1.10.287.470">
    <property type="entry name" value="Helix hairpin bin"/>
    <property type="match status" value="1"/>
</dbReference>
<dbReference type="Proteomes" id="UP000253562">
    <property type="component" value="Unassembled WGS sequence"/>
</dbReference>
<reference evidence="7 8" key="1">
    <citation type="submission" date="2018-07" db="EMBL/GenBank/DDBJ databases">
        <title>Comparative genomes isolates from brazilian mangrove.</title>
        <authorList>
            <person name="De Araujo J.E."/>
            <person name="Taketani R.G."/>
            <person name="Silva M.C.P."/>
            <person name="Lourenco M.V."/>
            <person name="Oliveira V.M."/>
            <person name="Andreote F.D."/>
        </authorList>
    </citation>
    <scope>NUCLEOTIDE SEQUENCE [LARGE SCALE GENOMIC DNA]</scope>
    <source>
        <strain evidence="7 8">HEX PRIS-MGV</strain>
    </source>
</reference>
<keyword evidence="2 3" id="KW-0175">Coiled coil</keyword>
<dbReference type="Gene3D" id="2.40.30.170">
    <property type="match status" value="1"/>
</dbReference>
<dbReference type="Gene3D" id="2.40.50.100">
    <property type="match status" value="1"/>
</dbReference>
<accession>A0A368KPV2</accession>
<evidence type="ECO:0000256" key="3">
    <source>
        <dbReference type="SAM" id="Coils"/>
    </source>
</evidence>
<feature type="coiled-coil region" evidence="3">
    <location>
        <begin position="252"/>
        <end position="312"/>
    </location>
</feature>
<dbReference type="PANTHER" id="PTHR32347">
    <property type="entry name" value="EFFLUX SYSTEM COMPONENT YKNX-RELATED"/>
    <property type="match status" value="1"/>
</dbReference>
<feature type="compositionally biased region" description="Basic and acidic residues" evidence="4">
    <location>
        <begin position="632"/>
        <end position="641"/>
    </location>
</feature>
<protein>
    <submittedName>
        <fullName evidence="7">HlyD family efflux transporter periplasmic adaptor subunit</fullName>
    </submittedName>
</protein>
<name>A0A368KPV2_9BACT</name>